<evidence type="ECO:0000313" key="6">
    <source>
        <dbReference type="Proteomes" id="UP000447434"/>
    </source>
</evidence>
<dbReference type="GO" id="GO:0003700">
    <property type="term" value="F:DNA-binding transcription factor activity"/>
    <property type="evidence" value="ECO:0007669"/>
    <property type="project" value="InterPro"/>
</dbReference>
<evidence type="ECO:0000313" key="5">
    <source>
        <dbReference type="EMBL" id="KAE9599240.1"/>
    </source>
</evidence>
<accession>A0A6A4PAG6</accession>
<dbReference type="Proteomes" id="UP000447434">
    <property type="component" value="Chromosome 15"/>
</dbReference>
<dbReference type="EMBL" id="WOCE01000015">
    <property type="protein sequence ID" value="KAE9599240.1"/>
    <property type="molecule type" value="Genomic_DNA"/>
</dbReference>
<feature type="region of interest" description="Disordered" evidence="4">
    <location>
        <begin position="348"/>
        <end position="370"/>
    </location>
</feature>
<protein>
    <submittedName>
        <fullName evidence="5">Uncharacterized protein</fullName>
    </submittedName>
</protein>
<keyword evidence="3" id="KW-0804">Transcription</keyword>
<comment type="caution">
    <text evidence="5">The sequence shown here is derived from an EMBL/GenBank/DDBJ whole genome shotgun (WGS) entry which is preliminary data.</text>
</comment>
<feature type="region of interest" description="Disordered" evidence="4">
    <location>
        <begin position="62"/>
        <end position="118"/>
    </location>
</feature>
<dbReference type="AlphaFoldDB" id="A0A6A4PAG6"/>
<sequence length="370" mass="40825">MCSNGGHSACGCDNGASICSYGLKKQLNKRSRVPKRGPGVAELEKILKEQESISISDMRKVEGFIPPNHHSNNPFHHSSSLNSPPSPPSSNNMDNHVPSASKCDRLGPTKPPSMTSIYGNFGGHNTLLPRNSGSGLDLPEQELFPMNLTSSKSKFNLNEQFDVMQSDSSISLSRNLSYPAMIQKKTNQYPHHMMNQFLGPGNTSSSPSVPTRLHNHVEHPSSQSSHFNSTSRLPEQHKIVSMKPPRPSSLENSMIPSSNFQASPMLCHFNRQLKSSTNESQGANFLPFATPRGPPPPMHLFQGELSKGNVLPYQVTQDRMEHEYQHSESRSDHRPFFNFLHVKDERLNGTHGPNHGGHEASGGIDLSLKL</sequence>
<dbReference type="PANTHER" id="PTHR33388">
    <property type="entry name" value="OS01G0212500 PROTEIN"/>
    <property type="match status" value="1"/>
</dbReference>
<reference evidence="6" key="1">
    <citation type="journal article" date="2020" name="Nat. Commun.">
        <title>Genome sequence of the cluster root forming white lupin.</title>
        <authorList>
            <person name="Hufnagel B."/>
            <person name="Marques A."/>
            <person name="Soriano A."/>
            <person name="Marques L."/>
            <person name="Divol F."/>
            <person name="Doumas P."/>
            <person name="Sallet E."/>
            <person name="Mancinotti D."/>
            <person name="Carrere S."/>
            <person name="Marande W."/>
            <person name="Arribat S."/>
            <person name="Keller J."/>
            <person name="Huneau C."/>
            <person name="Blein T."/>
            <person name="Aime D."/>
            <person name="Laguerre M."/>
            <person name="Taylor J."/>
            <person name="Schubert V."/>
            <person name="Nelson M."/>
            <person name="Geu-Flores F."/>
            <person name="Crespi M."/>
            <person name="Gallardo-Guerrero K."/>
            <person name="Delaux P.-M."/>
            <person name="Salse J."/>
            <person name="Berges H."/>
            <person name="Guyot R."/>
            <person name="Gouzy J."/>
            <person name="Peret B."/>
        </authorList>
    </citation>
    <scope>NUCLEOTIDE SEQUENCE [LARGE SCALE GENOMIC DNA]</scope>
    <source>
        <strain evidence="6">cv. Amiga</strain>
    </source>
</reference>
<evidence type="ECO:0000256" key="3">
    <source>
        <dbReference type="ARBA" id="ARBA00023163"/>
    </source>
</evidence>
<gene>
    <name evidence="5" type="ORF">Lalb_Chr15g0089411</name>
</gene>
<dbReference type="OrthoDB" id="1189784at2759"/>
<evidence type="ECO:0000256" key="4">
    <source>
        <dbReference type="SAM" id="MobiDB-lite"/>
    </source>
</evidence>
<name>A0A6A4PAG6_LUPAL</name>
<proteinExistence type="predicted"/>
<keyword evidence="1" id="KW-0678">Repressor</keyword>
<evidence type="ECO:0000256" key="1">
    <source>
        <dbReference type="ARBA" id="ARBA00022491"/>
    </source>
</evidence>
<feature type="compositionally biased region" description="Low complexity" evidence="4">
    <location>
        <begin position="66"/>
        <end position="83"/>
    </location>
</feature>
<feature type="compositionally biased region" description="Polar residues" evidence="4">
    <location>
        <begin position="220"/>
        <end position="233"/>
    </location>
</feature>
<feature type="region of interest" description="Disordered" evidence="4">
    <location>
        <begin position="202"/>
        <end position="254"/>
    </location>
</feature>
<dbReference type="InterPro" id="IPR040356">
    <property type="entry name" value="SPEAR"/>
</dbReference>
<organism evidence="5 6">
    <name type="scientific">Lupinus albus</name>
    <name type="common">White lupine</name>
    <name type="synonym">Lupinus termis</name>
    <dbReference type="NCBI Taxonomy" id="3870"/>
    <lineage>
        <taxon>Eukaryota</taxon>
        <taxon>Viridiplantae</taxon>
        <taxon>Streptophyta</taxon>
        <taxon>Embryophyta</taxon>
        <taxon>Tracheophyta</taxon>
        <taxon>Spermatophyta</taxon>
        <taxon>Magnoliopsida</taxon>
        <taxon>eudicotyledons</taxon>
        <taxon>Gunneridae</taxon>
        <taxon>Pentapetalae</taxon>
        <taxon>rosids</taxon>
        <taxon>fabids</taxon>
        <taxon>Fabales</taxon>
        <taxon>Fabaceae</taxon>
        <taxon>Papilionoideae</taxon>
        <taxon>50 kb inversion clade</taxon>
        <taxon>genistoids sensu lato</taxon>
        <taxon>core genistoids</taxon>
        <taxon>Genisteae</taxon>
        <taxon>Lupinus</taxon>
    </lineage>
</organism>
<dbReference type="PANTHER" id="PTHR33388:SF19">
    <property type="entry name" value="SPOROCYTELESS-LIKE EAR-CONTAINING PROTEIN"/>
    <property type="match status" value="1"/>
</dbReference>
<keyword evidence="6" id="KW-1185">Reference proteome</keyword>
<evidence type="ECO:0000256" key="2">
    <source>
        <dbReference type="ARBA" id="ARBA00023015"/>
    </source>
</evidence>
<keyword evidence="2" id="KW-0805">Transcription regulation</keyword>